<dbReference type="PANTHER" id="PTHR33840:SF1">
    <property type="entry name" value="TLE1 PHOSPHOLIPASE DOMAIN-CONTAINING PROTEIN"/>
    <property type="match status" value="1"/>
</dbReference>
<dbReference type="EMBL" id="FRDL01000007">
    <property type="protein sequence ID" value="SHN71245.1"/>
    <property type="molecule type" value="Genomic_DNA"/>
</dbReference>
<organism evidence="2 3">
    <name type="scientific">Oceanicella actignis</name>
    <dbReference type="NCBI Taxonomy" id="1189325"/>
    <lineage>
        <taxon>Bacteria</taxon>
        <taxon>Pseudomonadati</taxon>
        <taxon>Pseudomonadota</taxon>
        <taxon>Alphaproteobacteria</taxon>
        <taxon>Rhodobacterales</taxon>
        <taxon>Paracoccaceae</taxon>
        <taxon>Oceanicella</taxon>
    </lineage>
</organism>
<feature type="domain" description="T6SS Phospholipase effector Tle1-like catalytic" evidence="1">
    <location>
        <begin position="14"/>
        <end position="266"/>
    </location>
</feature>
<dbReference type="RefSeq" id="WP_370426849.1">
    <property type="nucleotide sequence ID" value="NZ_FOHL01000007.1"/>
</dbReference>
<evidence type="ECO:0000259" key="1">
    <source>
        <dbReference type="Pfam" id="PF09994"/>
    </source>
</evidence>
<dbReference type="Pfam" id="PF09994">
    <property type="entry name" value="T6SS_Tle1-like_cat"/>
    <property type="match status" value="1"/>
</dbReference>
<dbReference type="PANTHER" id="PTHR33840">
    <property type="match status" value="1"/>
</dbReference>
<reference evidence="2 3" key="1">
    <citation type="submission" date="2016-12" db="EMBL/GenBank/DDBJ databases">
        <authorList>
            <person name="Song W.-J."/>
            <person name="Kurnit D.M."/>
        </authorList>
    </citation>
    <scope>NUCLEOTIDE SEQUENCE [LARGE SCALE GENOMIC DNA]</scope>
    <source>
        <strain evidence="2 3">CGMCC 1.10808</strain>
    </source>
</reference>
<dbReference type="InterPro" id="IPR018712">
    <property type="entry name" value="Tle1-like_cat"/>
</dbReference>
<evidence type="ECO:0000313" key="2">
    <source>
        <dbReference type="EMBL" id="SHN71245.1"/>
    </source>
</evidence>
<sequence length="341" mass="37973">MQTTSHLSQNATGRNHVFIVDGTFSSLEPGCETNAGLTYKLLMREGPLARQLVAYHRGVYGRGLEGWVRAATGEGVNDAILQGYATLASRWRPGDRIYLFGYSRGAYAVRSLAGMIDRIGLLRRRHAIERRVRLAFEHYMGARSDSAARSFSDRFCRRDVRIEAVCVWDTVAALGLPYPILSRIHPMATEFHDHRLGRHIRNGFHALALDETRTAFAPVMWERAPGWRGRLEQVWFAGAHADVGGQVESRPAARPLANIPLVWMLERAEACGLLLPEGWREVFPTDPAAPMVGTNAGIGKLFLLRRPRRFGGANGEELHESVARRIEMVPGYRPAAEGLAP</sequence>
<dbReference type="Proteomes" id="UP000184066">
    <property type="component" value="Unassembled WGS sequence"/>
</dbReference>
<dbReference type="STRING" id="1189325.SAMN04488119_107120"/>
<evidence type="ECO:0000313" key="3">
    <source>
        <dbReference type="Proteomes" id="UP000184066"/>
    </source>
</evidence>
<accession>A0A1M7TKK9</accession>
<keyword evidence="3" id="KW-1185">Reference proteome</keyword>
<dbReference type="AlphaFoldDB" id="A0A1M7TKK9"/>
<gene>
    <name evidence="2" type="ORF">SAMN05216200_107119</name>
</gene>
<proteinExistence type="predicted"/>
<name>A0A1M7TKK9_9RHOB</name>
<protein>
    <submittedName>
        <fullName evidence="2">Uncharacterized protein, PA2063/DUF2235 family</fullName>
    </submittedName>
</protein>